<evidence type="ECO:0008006" key="3">
    <source>
        <dbReference type="Google" id="ProtNLM"/>
    </source>
</evidence>
<protein>
    <recommendedName>
        <fullName evidence="3">Transposase</fullName>
    </recommendedName>
</protein>
<keyword evidence="2" id="KW-1185">Reference proteome</keyword>
<evidence type="ECO:0000313" key="2">
    <source>
        <dbReference type="Proteomes" id="UP000325134"/>
    </source>
</evidence>
<gene>
    <name evidence="1" type="ORF">SAMN05444279_1388</name>
</gene>
<dbReference type="EMBL" id="FQVK01000038">
    <property type="protein sequence ID" value="SHF40939.1"/>
    <property type="molecule type" value="Genomic_DNA"/>
</dbReference>
<dbReference type="Proteomes" id="UP000325134">
    <property type="component" value="Unassembled WGS sequence"/>
</dbReference>
<proteinExistence type="predicted"/>
<organism evidence="1 2">
    <name type="scientific">Ruegeria intermedia</name>
    <dbReference type="NCBI Taxonomy" id="996115"/>
    <lineage>
        <taxon>Bacteria</taxon>
        <taxon>Pseudomonadati</taxon>
        <taxon>Pseudomonadota</taxon>
        <taxon>Alphaproteobacteria</taxon>
        <taxon>Rhodobacterales</taxon>
        <taxon>Roseobacteraceae</taxon>
        <taxon>Ruegeria</taxon>
    </lineage>
</organism>
<evidence type="ECO:0000313" key="1">
    <source>
        <dbReference type="EMBL" id="SHF40939.1"/>
    </source>
</evidence>
<dbReference type="AlphaFoldDB" id="A0A1M5BEL6"/>
<reference evidence="1 2" key="1">
    <citation type="submission" date="2016-11" db="EMBL/GenBank/DDBJ databases">
        <authorList>
            <person name="Varghese N."/>
            <person name="Submissions S."/>
        </authorList>
    </citation>
    <scope>NUCLEOTIDE SEQUENCE [LARGE SCALE GENOMIC DNA]</scope>
    <source>
        <strain evidence="1 2">DSM 29341</strain>
    </source>
</reference>
<sequence length="77" mass="8344">MRGTFATETVQVPCVRIEDGNLKVTEQRSKALPRYPGQSKKTESLIATVDLSGTNTRRVMRALCGLCEGSVSKCVVA</sequence>
<accession>A0A1M5BEL6</accession>
<name>A0A1M5BEL6_9RHOB</name>